<name>A0A016SGL2_9BILA</name>
<evidence type="ECO:0000313" key="1">
    <source>
        <dbReference type="EMBL" id="EYB89512.1"/>
    </source>
</evidence>
<gene>
    <name evidence="1" type="primary">Acey_s0231.g3018</name>
    <name evidence="1" type="ORF">Y032_0231g3018</name>
</gene>
<dbReference type="Proteomes" id="UP000024635">
    <property type="component" value="Unassembled WGS sequence"/>
</dbReference>
<organism evidence="1 2">
    <name type="scientific">Ancylostoma ceylanicum</name>
    <dbReference type="NCBI Taxonomy" id="53326"/>
    <lineage>
        <taxon>Eukaryota</taxon>
        <taxon>Metazoa</taxon>
        <taxon>Ecdysozoa</taxon>
        <taxon>Nematoda</taxon>
        <taxon>Chromadorea</taxon>
        <taxon>Rhabditida</taxon>
        <taxon>Rhabditina</taxon>
        <taxon>Rhabditomorpha</taxon>
        <taxon>Strongyloidea</taxon>
        <taxon>Ancylostomatidae</taxon>
        <taxon>Ancylostomatinae</taxon>
        <taxon>Ancylostoma</taxon>
    </lineage>
</organism>
<evidence type="ECO:0000313" key="2">
    <source>
        <dbReference type="Proteomes" id="UP000024635"/>
    </source>
</evidence>
<reference evidence="2" key="1">
    <citation type="journal article" date="2015" name="Nat. Genet.">
        <title>The genome and transcriptome of the zoonotic hookworm Ancylostoma ceylanicum identify infection-specific gene families.</title>
        <authorList>
            <person name="Schwarz E.M."/>
            <person name="Hu Y."/>
            <person name="Antoshechkin I."/>
            <person name="Miller M.M."/>
            <person name="Sternberg P.W."/>
            <person name="Aroian R.V."/>
        </authorList>
    </citation>
    <scope>NUCLEOTIDE SEQUENCE</scope>
    <source>
        <strain evidence="2">HY135</strain>
    </source>
</reference>
<keyword evidence="2" id="KW-1185">Reference proteome</keyword>
<dbReference type="AlphaFoldDB" id="A0A016SGL2"/>
<sequence length="77" mass="8596">MICLGSKPKSCSNRLLSTPDARPDYEEILRLKSPTRKRLDQSCARHSVTAPFPNAALIRRLDTVADSPDSKPYTKIP</sequence>
<proteinExistence type="predicted"/>
<accession>A0A016SGL2</accession>
<dbReference type="EMBL" id="JARK01001567">
    <property type="protein sequence ID" value="EYB89512.1"/>
    <property type="molecule type" value="Genomic_DNA"/>
</dbReference>
<protein>
    <submittedName>
        <fullName evidence="1">Uncharacterized protein</fullName>
    </submittedName>
</protein>
<comment type="caution">
    <text evidence="1">The sequence shown here is derived from an EMBL/GenBank/DDBJ whole genome shotgun (WGS) entry which is preliminary data.</text>
</comment>